<name>A0A397UVJ7_9GLOM</name>
<reference evidence="2 3" key="1">
    <citation type="submission" date="2018-06" db="EMBL/GenBank/DDBJ databases">
        <title>Comparative genomics reveals the genomic features of Rhizophagus irregularis, R. cerebriforme, R. diaphanum and Gigaspora rosea, and their symbiotic lifestyle signature.</title>
        <authorList>
            <person name="Morin E."/>
            <person name="San Clemente H."/>
            <person name="Chen E.C.H."/>
            <person name="De La Providencia I."/>
            <person name="Hainaut M."/>
            <person name="Kuo A."/>
            <person name="Kohler A."/>
            <person name="Murat C."/>
            <person name="Tang N."/>
            <person name="Roy S."/>
            <person name="Loubradou J."/>
            <person name="Henrissat B."/>
            <person name="Grigoriev I.V."/>
            <person name="Corradi N."/>
            <person name="Roux C."/>
            <person name="Martin F.M."/>
        </authorList>
    </citation>
    <scope>NUCLEOTIDE SEQUENCE [LARGE SCALE GENOMIC DNA]</scope>
    <source>
        <strain evidence="2 3">DAOM 194757</strain>
    </source>
</reference>
<sequence>MDWNSSVPHLNTLIEGSVYEMQDVNRKTIDKCKLYGEAWGKARVALMVAVRRHGYNFISILDNDSDSNVSEAEVDSQIELDPKEQKNPPKCKGKGWPKRTDRIRQADEPVKKAK</sequence>
<dbReference type="EMBL" id="QKWP01000993">
    <property type="protein sequence ID" value="RIB12749.1"/>
    <property type="molecule type" value="Genomic_DNA"/>
</dbReference>
<evidence type="ECO:0000313" key="2">
    <source>
        <dbReference type="EMBL" id="RIB12749.1"/>
    </source>
</evidence>
<gene>
    <name evidence="2" type="ORF">C2G38_2041567</name>
</gene>
<accession>A0A397UVJ7</accession>
<dbReference type="Proteomes" id="UP000266673">
    <property type="component" value="Unassembled WGS sequence"/>
</dbReference>
<keyword evidence="3" id="KW-1185">Reference proteome</keyword>
<evidence type="ECO:0000313" key="3">
    <source>
        <dbReference type="Proteomes" id="UP000266673"/>
    </source>
</evidence>
<dbReference type="OrthoDB" id="2395141at2759"/>
<feature type="compositionally biased region" description="Basic and acidic residues" evidence="1">
    <location>
        <begin position="98"/>
        <end position="114"/>
    </location>
</feature>
<protein>
    <submittedName>
        <fullName evidence="2">Uncharacterized protein</fullName>
    </submittedName>
</protein>
<dbReference type="AlphaFoldDB" id="A0A397UVJ7"/>
<evidence type="ECO:0000256" key="1">
    <source>
        <dbReference type="SAM" id="MobiDB-lite"/>
    </source>
</evidence>
<organism evidence="2 3">
    <name type="scientific">Gigaspora rosea</name>
    <dbReference type="NCBI Taxonomy" id="44941"/>
    <lineage>
        <taxon>Eukaryota</taxon>
        <taxon>Fungi</taxon>
        <taxon>Fungi incertae sedis</taxon>
        <taxon>Mucoromycota</taxon>
        <taxon>Glomeromycotina</taxon>
        <taxon>Glomeromycetes</taxon>
        <taxon>Diversisporales</taxon>
        <taxon>Gigasporaceae</taxon>
        <taxon>Gigaspora</taxon>
    </lineage>
</organism>
<proteinExistence type="predicted"/>
<comment type="caution">
    <text evidence="2">The sequence shown here is derived from an EMBL/GenBank/DDBJ whole genome shotgun (WGS) entry which is preliminary data.</text>
</comment>
<feature type="region of interest" description="Disordered" evidence="1">
    <location>
        <begin position="66"/>
        <end position="114"/>
    </location>
</feature>